<dbReference type="Pfam" id="PF19806">
    <property type="entry name" value="DUF6289"/>
    <property type="match status" value="1"/>
</dbReference>
<feature type="chain" id="PRO_5046367857" evidence="1">
    <location>
        <begin position="25"/>
        <end position="72"/>
    </location>
</feature>
<gene>
    <name evidence="2" type="ORF">MOV92_04720</name>
</gene>
<dbReference type="EMBL" id="CP093547">
    <property type="protein sequence ID" value="UNP30576.1"/>
    <property type="molecule type" value="Genomic_DNA"/>
</dbReference>
<evidence type="ECO:0000313" key="3">
    <source>
        <dbReference type="Proteomes" id="UP000829194"/>
    </source>
</evidence>
<keyword evidence="1" id="KW-0732">Signal</keyword>
<evidence type="ECO:0000256" key="1">
    <source>
        <dbReference type="SAM" id="SignalP"/>
    </source>
</evidence>
<proteinExistence type="predicted"/>
<dbReference type="Proteomes" id="UP000829194">
    <property type="component" value="Chromosome"/>
</dbReference>
<organism evidence="2 3">
    <name type="scientific">Lysobacter gummosus</name>
    <dbReference type="NCBI Taxonomy" id="262324"/>
    <lineage>
        <taxon>Bacteria</taxon>
        <taxon>Pseudomonadati</taxon>
        <taxon>Pseudomonadota</taxon>
        <taxon>Gammaproteobacteria</taxon>
        <taxon>Lysobacterales</taxon>
        <taxon>Lysobacteraceae</taxon>
        <taxon>Lysobacter</taxon>
    </lineage>
</organism>
<name>A0ABY3XG12_9GAMM</name>
<protein>
    <submittedName>
        <fullName evidence="2">DUF6289 family protein</fullName>
    </submittedName>
</protein>
<keyword evidence="3" id="KW-1185">Reference proteome</keyword>
<dbReference type="RefSeq" id="WP_148648743.1">
    <property type="nucleotide sequence ID" value="NZ_CP011131.1"/>
</dbReference>
<reference evidence="2 3" key="1">
    <citation type="submission" date="2022-03" db="EMBL/GenBank/DDBJ databases">
        <title>Complete genome sequence of Lysobacter capsici VKM B-2533 and Lysobacter gummosus 10.1.1, promising sources of lytic agents.</title>
        <authorList>
            <person name="Tarlachkov S.V."/>
            <person name="Kudryakova I.V."/>
            <person name="Afoshin A.S."/>
            <person name="Leontyevskaya E.A."/>
            <person name="Leontyevskaya N.V."/>
        </authorList>
    </citation>
    <scope>NUCLEOTIDE SEQUENCE [LARGE SCALE GENOMIC DNA]</scope>
    <source>
        <strain evidence="2 3">10.1.1</strain>
    </source>
</reference>
<evidence type="ECO:0000313" key="2">
    <source>
        <dbReference type="EMBL" id="UNP30576.1"/>
    </source>
</evidence>
<accession>A0ABY3XG12</accession>
<sequence length="72" mass="7587">MRVIAMSSFAAVLAVAALTVSVKAAPPWQGYSITYFNAAGEVIGGATANCGGQYLSWGETSDIIQKRTWICD</sequence>
<dbReference type="InterPro" id="IPR046256">
    <property type="entry name" value="DUF6289"/>
</dbReference>
<feature type="signal peptide" evidence="1">
    <location>
        <begin position="1"/>
        <end position="24"/>
    </location>
</feature>